<evidence type="ECO:0000256" key="1">
    <source>
        <dbReference type="ARBA" id="ARBA00023002"/>
    </source>
</evidence>
<dbReference type="AlphaFoldDB" id="A0A382A1J2"/>
<feature type="non-terminal residue" evidence="3">
    <location>
        <position position="253"/>
    </location>
</feature>
<dbReference type="EMBL" id="UINC01023476">
    <property type="protein sequence ID" value="SVA95214.1"/>
    <property type="molecule type" value="Genomic_DNA"/>
</dbReference>
<reference evidence="3" key="1">
    <citation type="submission" date="2018-05" db="EMBL/GenBank/DDBJ databases">
        <authorList>
            <person name="Lanie J.A."/>
            <person name="Ng W.-L."/>
            <person name="Kazmierczak K.M."/>
            <person name="Andrzejewski T.M."/>
            <person name="Davidsen T.M."/>
            <person name="Wayne K.J."/>
            <person name="Tettelin H."/>
            <person name="Glass J.I."/>
            <person name="Rusch D."/>
            <person name="Podicherti R."/>
            <person name="Tsui H.-C.T."/>
            <person name="Winkler M.E."/>
        </authorList>
    </citation>
    <scope>NUCLEOTIDE SEQUENCE</scope>
</reference>
<dbReference type="CDD" id="cd01097">
    <property type="entry name" value="Tetrahydromethanopterin_reductase"/>
    <property type="match status" value="1"/>
</dbReference>
<dbReference type="InterPro" id="IPR036661">
    <property type="entry name" value="Luciferase-like_sf"/>
</dbReference>
<name>A0A382A1J2_9ZZZZ</name>
<dbReference type="PANTHER" id="PTHR43244">
    <property type="match status" value="1"/>
</dbReference>
<protein>
    <recommendedName>
        <fullName evidence="2">Luciferase-like domain-containing protein</fullName>
    </recommendedName>
</protein>
<dbReference type="InterPro" id="IPR050564">
    <property type="entry name" value="F420-G6PD/mer"/>
</dbReference>
<keyword evidence="1" id="KW-0560">Oxidoreductase</keyword>
<dbReference type="SUPFAM" id="SSF51679">
    <property type="entry name" value="Bacterial luciferase-like"/>
    <property type="match status" value="1"/>
</dbReference>
<sequence length="253" mass="27413">MTMQARFGIIEVPRSIASTIEHALMAEAAGFDWFGVADSQSLFRELFVTLGVAGQATKKVMIGPTVTNSLTRHPAVMASAIASVQEITNGRAMLGLGTGDSALYNLNERPKGLKGLRDYITTVQSLLRGDHASFGGRDIHTKWIRDHDIKPVPIYIAAEGPKTLELAGEICDGVICGMGFSPEVAELTLEHLTVGAQRAGRSLQDIDIWAMTRVNVGPDRGTLINEIRMELASTAHHAFRFTQEGKLIPTKFA</sequence>
<accession>A0A382A1J2</accession>
<dbReference type="Pfam" id="PF00296">
    <property type="entry name" value="Bac_luciferase"/>
    <property type="match status" value="1"/>
</dbReference>
<proteinExistence type="predicted"/>
<gene>
    <name evidence="3" type="ORF">METZ01_LOCUS148068</name>
</gene>
<organism evidence="3">
    <name type="scientific">marine metagenome</name>
    <dbReference type="NCBI Taxonomy" id="408172"/>
    <lineage>
        <taxon>unclassified sequences</taxon>
        <taxon>metagenomes</taxon>
        <taxon>ecological metagenomes</taxon>
    </lineage>
</organism>
<dbReference type="GO" id="GO:0016705">
    <property type="term" value="F:oxidoreductase activity, acting on paired donors, with incorporation or reduction of molecular oxygen"/>
    <property type="evidence" value="ECO:0007669"/>
    <property type="project" value="InterPro"/>
</dbReference>
<evidence type="ECO:0000313" key="3">
    <source>
        <dbReference type="EMBL" id="SVA95214.1"/>
    </source>
</evidence>
<feature type="domain" description="Luciferase-like" evidence="2">
    <location>
        <begin position="14"/>
        <end position="233"/>
    </location>
</feature>
<dbReference type="InterPro" id="IPR011251">
    <property type="entry name" value="Luciferase-like_dom"/>
</dbReference>
<dbReference type="Gene3D" id="3.20.20.30">
    <property type="entry name" value="Luciferase-like domain"/>
    <property type="match status" value="1"/>
</dbReference>
<evidence type="ECO:0000259" key="2">
    <source>
        <dbReference type="Pfam" id="PF00296"/>
    </source>
</evidence>
<dbReference type="PANTHER" id="PTHR43244:SF1">
    <property type="entry name" value="5,10-METHYLENETETRAHYDROMETHANOPTERIN REDUCTASE"/>
    <property type="match status" value="1"/>
</dbReference>